<dbReference type="PANTHER" id="PTHR35006">
    <property type="entry name" value="GLYOXALASE FAMILY PROTEIN (AFU_ORTHOLOGUE AFUA_5G14830)"/>
    <property type="match status" value="1"/>
</dbReference>
<reference evidence="3" key="2">
    <citation type="submission" date="2010-01" db="EMBL/GenBank/DDBJ databases">
        <title>The complete genome of Conexibacter woesei DSM 14684.</title>
        <authorList>
            <consortium name="US DOE Joint Genome Institute (JGI-PGF)"/>
            <person name="Lucas S."/>
            <person name="Copeland A."/>
            <person name="Lapidus A."/>
            <person name="Glavina del Rio T."/>
            <person name="Dalin E."/>
            <person name="Tice H."/>
            <person name="Bruce D."/>
            <person name="Goodwin L."/>
            <person name="Pitluck S."/>
            <person name="Kyrpides N."/>
            <person name="Mavromatis K."/>
            <person name="Ivanova N."/>
            <person name="Mikhailova N."/>
            <person name="Chertkov O."/>
            <person name="Brettin T."/>
            <person name="Detter J.C."/>
            <person name="Han C."/>
            <person name="Larimer F."/>
            <person name="Land M."/>
            <person name="Hauser L."/>
            <person name="Markowitz V."/>
            <person name="Cheng J.-F."/>
            <person name="Hugenholtz P."/>
            <person name="Woyke T."/>
            <person name="Wu D."/>
            <person name="Pukall R."/>
            <person name="Steenblock K."/>
            <person name="Schneider S."/>
            <person name="Klenk H.-P."/>
            <person name="Eisen J.A."/>
        </authorList>
    </citation>
    <scope>NUCLEOTIDE SEQUENCE [LARGE SCALE GENOMIC DNA]</scope>
    <source>
        <strain evidence="3">DSM 14684 / CIP 108061 / JCM 11494 / NBRC 100937 / ID131577</strain>
    </source>
</reference>
<protein>
    <submittedName>
        <fullName evidence="2">Glyoxalase/bleomycin resistance protein/dioxygenase</fullName>
    </submittedName>
</protein>
<dbReference type="Pfam" id="PF00903">
    <property type="entry name" value="Glyoxalase"/>
    <property type="match status" value="1"/>
</dbReference>
<accession>D3F8V2</accession>
<dbReference type="KEGG" id="cwo:Cwoe_4534"/>
<dbReference type="InterPro" id="IPR004360">
    <property type="entry name" value="Glyas_Fos-R_dOase_dom"/>
</dbReference>
<feature type="domain" description="VOC" evidence="1">
    <location>
        <begin position="1"/>
        <end position="119"/>
    </location>
</feature>
<dbReference type="STRING" id="469383.Cwoe_4534"/>
<keyword evidence="2" id="KW-0223">Dioxygenase</keyword>
<keyword evidence="3" id="KW-1185">Reference proteome</keyword>
<gene>
    <name evidence="2" type="ordered locus">Cwoe_4534</name>
</gene>
<evidence type="ECO:0000313" key="2">
    <source>
        <dbReference type="EMBL" id="ADB52947.1"/>
    </source>
</evidence>
<evidence type="ECO:0000259" key="1">
    <source>
        <dbReference type="PROSITE" id="PS51819"/>
    </source>
</evidence>
<name>D3F8V2_CONWI</name>
<dbReference type="GO" id="GO:0051213">
    <property type="term" value="F:dioxygenase activity"/>
    <property type="evidence" value="ECO:0007669"/>
    <property type="project" value="UniProtKB-KW"/>
</dbReference>
<dbReference type="AlphaFoldDB" id="D3F8V2"/>
<dbReference type="InterPro" id="IPR029068">
    <property type="entry name" value="Glyas_Bleomycin-R_OHBP_Dase"/>
</dbReference>
<dbReference type="Proteomes" id="UP000008229">
    <property type="component" value="Chromosome"/>
</dbReference>
<sequence length="123" mass="13035">MFDHIGFEVADLARAAHFYDAVFFALGARRMFESEHALAWDVDDPQLWVVTRGLPPAPGYGHVALRARGRVAVDAAHAAGVAHGGADLGAPGPRPQYGHGCYAGYLRDPDGLRVELVARSGGG</sequence>
<evidence type="ECO:0000313" key="3">
    <source>
        <dbReference type="Proteomes" id="UP000008229"/>
    </source>
</evidence>
<dbReference type="SUPFAM" id="SSF54593">
    <property type="entry name" value="Glyoxalase/Bleomycin resistance protein/Dihydroxybiphenyl dioxygenase"/>
    <property type="match status" value="1"/>
</dbReference>
<proteinExistence type="predicted"/>
<keyword evidence="2" id="KW-0560">Oxidoreductase</keyword>
<dbReference type="HOGENOM" id="CLU_046006_6_1_11"/>
<organism evidence="2 3">
    <name type="scientific">Conexibacter woesei (strain DSM 14684 / CCUG 47730 / CIP 108061 / JCM 11494 / NBRC 100937 / ID131577)</name>
    <dbReference type="NCBI Taxonomy" id="469383"/>
    <lineage>
        <taxon>Bacteria</taxon>
        <taxon>Bacillati</taxon>
        <taxon>Actinomycetota</taxon>
        <taxon>Thermoleophilia</taxon>
        <taxon>Solirubrobacterales</taxon>
        <taxon>Conexibacteraceae</taxon>
        <taxon>Conexibacter</taxon>
    </lineage>
</organism>
<dbReference type="PANTHER" id="PTHR35006:SF2">
    <property type="entry name" value="GLYOXALASE FAMILY PROTEIN (AFU_ORTHOLOGUE AFUA_5G14830)"/>
    <property type="match status" value="1"/>
</dbReference>
<dbReference type="OrthoDB" id="5242506at2"/>
<dbReference type="InterPro" id="IPR037523">
    <property type="entry name" value="VOC_core"/>
</dbReference>
<reference evidence="2 3" key="1">
    <citation type="journal article" date="2010" name="Stand. Genomic Sci.">
        <title>Complete genome sequence of Conexibacter woesei type strain (ID131577).</title>
        <authorList>
            <person name="Pukall R."/>
            <person name="Lapidus A."/>
            <person name="Glavina Del Rio T."/>
            <person name="Copeland A."/>
            <person name="Tice H."/>
            <person name="Cheng J.-F."/>
            <person name="Lucas S."/>
            <person name="Chen F."/>
            <person name="Nolan M."/>
            <person name="Bruce D."/>
            <person name="Goodwin L."/>
            <person name="Pitluck S."/>
            <person name="Mavromatis K."/>
            <person name="Ivanova N."/>
            <person name="Ovchinnikova G."/>
            <person name="Pati A."/>
            <person name="Chen A."/>
            <person name="Palaniappan K."/>
            <person name="Land M."/>
            <person name="Hauser L."/>
            <person name="Chang Y.-J."/>
            <person name="Jeffries C.D."/>
            <person name="Chain P."/>
            <person name="Meincke L."/>
            <person name="Sims D."/>
            <person name="Brettin T."/>
            <person name="Detter J.C."/>
            <person name="Rohde M."/>
            <person name="Goeker M."/>
            <person name="Bristow J."/>
            <person name="Eisen J.A."/>
            <person name="Markowitz V."/>
            <person name="Kyrpides N.C."/>
            <person name="Klenk H.-P."/>
            <person name="Hugenholtz P."/>
        </authorList>
    </citation>
    <scope>NUCLEOTIDE SEQUENCE [LARGE SCALE GENOMIC DNA]</scope>
    <source>
        <strain evidence="3">DSM 14684 / CIP 108061 / JCM 11494 / NBRC 100937 / ID131577</strain>
    </source>
</reference>
<dbReference type="RefSeq" id="WP_012935998.1">
    <property type="nucleotide sequence ID" value="NC_013739.1"/>
</dbReference>
<dbReference type="eggNOG" id="COG0346">
    <property type="taxonomic scope" value="Bacteria"/>
</dbReference>
<dbReference type="PROSITE" id="PS51819">
    <property type="entry name" value="VOC"/>
    <property type="match status" value="1"/>
</dbReference>
<dbReference type="EMBL" id="CP001854">
    <property type="protein sequence ID" value="ADB52947.1"/>
    <property type="molecule type" value="Genomic_DNA"/>
</dbReference>
<dbReference type="Gene3D" id="3.10.180.10">
    <property type="entry name" value="2,3-Dihydroxybiphenyl 1,2-Dioxygenase, domain 1"/>
    <property type="match status" value="1"/>
</dbReference>